<dbReference type="GeneID" id="63781903"/>
<dbReference type="InterPro" id="IPR024642">
    <property type="entry name" value="SUZ-C"/>
</dbReference>
<dbReference type="PROSITE" id="PS51938">
    <property type="entry name" value="SUZ_C"/>
    <property type="match status" value="1"/>
</dbReference>
<feature type="compositionally biased region" description="Gly residues" evidence="1">
    <location>
        <begin position="152"/>
        <end position="165"/>
    </location>
</feature>
<dbReference type="Proteomes" id="UP000193689">
    <property type="component" value="Unassembled WGS sequence"/>
</dbReference>
<dbReference type="PROSITE" id="PS51673">
    <property type="entry name" value="SUZ"/>
    <property type="match status" value="1"/>
</dbReference>
<feature type="domain" description="SUZ" evidence="2">
    <location>
        <begin position="75"/>
        <end position="155"/>
    </location>
</feature>
<gene>
    <name evidence="4" type="ORF">BCR38DRAFT_84583</name>
</gene>
<dbReference type="AlphaFoldDB" id="A0A1Y2DEA6"/>
<feature type="compositionally biased region" description="Polar residues" evidence="1">
    <location>
        <begin position="216"/>
        <end position="231"/>
    </location>
</feature>
<name>A0A1Y2DEA6_9PEZI</name>
<feature type="region of interest" description="Disordered" evidence="1">
    <location>
        <begin position="1"/>
        <end position="56"/>
    </location>
</feature>
<dbReference type="EMBL" id="MCFJ01000019">
    <property type="protein sequence ID" value="ORY57537.1"/>
    <property type="molecule type" value="Genomic_DNA"/>
</dbReference>
<evidence type="ECO:0000313" key="4">
    <source>
        <dbReference type="EMBL" id="ORY57537.1"/>
    </source>
</evidence>
<feature type="region of interest" description="Disordered" evidence="1">
    <location>
        <begin position="259"/>
        <end position="303"/>
    </location>
</feature>
<protein>
    <submittedName>
        <fullName evidence="4">Uncharacterized protein</fullName>
    </submittedName>
</protein>
<feature type="compositionally biased region" description="Low complexity" evidence="1">
    <location>
        <begin position="166"/>
        <end position="185"/>
    </location>
</feature>
<feature type="domain" description="SUZ-C" evidence="3">
    <location>
        <begin position="250"/>
        <end position="297"/>
    </location>
</feature>
<dbReference type="Pfam" id="PF12752">
    <property type="entry name" value="SUZ"/>
    <property type="match status" value="1"/>
</dbReference>
<dbReference type="InterPro" id="IPR024771">
    <property type="entry name" value="SUZ"/>
</dbReference>
<comment type="caution">
    <text evidence="4">The sequence shown here is derived from an EMBL/GenBank/DDBJ whole genome shotgun (WGS) entry which is preliminary data.</text>
</comment>
<feature type="compositionally biased region" description="Gly residues" evidence="1">
    <location>
        <begin position="198"/>
        <end position="214"/>
    </location>
</feature>
<dbReference type="InParanoid" id="A0A1Y2DEA6"/>
<feature type="compositionally biased region" description="Basic and acidic residues" evidence="1">
    <location>
        <begin position="38"/>
        <end position="55"/>
    </location>
</feature>
<evidence type="ECO:0000259" key="2">
    <source>
        <dbReference type="PROSITE" id="PS51673"/>
    </source>
</evidence>
<dbReference type="STRING" id="1141098.A0A1Y2DEA6"/>
<reference evidence="4 5" key="1">
    <citation type="submission" date="2016-07" db="EMBL/GenBank/DDBJ databases">
        <title>Pervasive Adenine N6-methylation of Active Genes in Fungi.</title>
        <authorList>
            <consortium name="DOE Joint Genome Institute"/>
            <person name="Mondo S.J."/>
            <person name="Dannebaum R.O."/>
            <person name="Kuo R.C."/>
            <person name="Labutti K."/>
            <person name="Haridas S."/>
            <person name="Kuo A."/>
            <person name="Salamov A."/>
            <person name="Ahrendt S.R."/>
            <person name="Lipzen A."/>
            <person name="Sullivan W."/>
            <person name="Andreopoulos W.B."/>
            <person name="Clum A."/>
            <person name="Lindquist E."/>
            <person name="Daum C."/>
            <person name="Ramamoorthy G.K."/>
            <person name="Gryganskyi A."/>
            <person name="Culley D."/>
            <person name="Magnuson J.K."/>
            <person name="James T.Y."/>
            <person name="O'Malley M.A."/>
            <person name="Stajich J.E."/>
            <person name="Spatafora J.W."/>
            <person name="Visel A."/>
            <person name="Grigoriev I.V."/>
        </authorList>
    </citation>
    <scope>NUCLEOTIDE SEQUENCE [LARGE SCALE GENOMIC DNA]</scope>
    <source>
        <strain evidence="4 5">CBS 129021</strain>
    </source>
</reference>
<evidence type="ECO:0000313" key="5">
    <source>
        <dbReference type="Proteomes" id="UP000193689"/>
    </source>
</evidence>
<dbReference type="OrthoDB" id="5422283at2759"/>
<evidence type="ECO:0000259" key="3">
    <source>
        <dbReference type="PROSITE" id="PS51938"/>
    </source>
</evidence>
<feature type="compositionally biased region" description="Basic and acidic residues" evidence="1">
    <location>
        <begin position="272"/>
        <end position="290"/>
    </location>
</feature>
<dbReference type="RefSeq" id="XP_040710787.1">
    <property type="nucleotide sequence ID" value="XM_040865691.1"/>
</dbReference>
<keyword evidence="5" id="KW-1185">Reference proteome</keyword>
<proteinExistence type="predicted"/>
<feature type="region of interest" description="Disordered" evidence="1">
    <location>
        <begin position="86"/>
        <end position="246"/>
    </location>
</feature>
<feature type="compositionally biased region" description="Basic and acidic residues" evidence="1">
    <location>
        <begin position="117"/>
        <end position="150"/>
    </location>
</feature>
<sequence>MLQRGKVPDAWDDDDWEAQADKTALQEPKPEPAQARLSKKERLAQHAESNRKLWESAETNQIPFHLATAPSPPLAQPFKAPMTVLARKPKAAAQIVTRDPVTGLSTLSIQDDSDDETDRKPQETPEEIRARQQREREEKQRRYDEVRAKIFGDGGGGGGSGGGRGRSNPSSGTSTPGTTTPPRDGNGARRGRGRGRGGFRGADRGGGGGNGGGVSITDQRPSSRPTSQSGGASLREQGREKELYDPGYALKPGFTFEKKTLNGGAPLYGRSTPRDEERIIRTPRGPDADGRGFGFARRGAKEG</sequence>
<evidence type="ECO:0000256" key="1">
    <source>
        <dbReference type="SAM" id="MobiDB-lite"/>
    </source>
</evidence>
<organism evidence="4 5">
    <name type="scientific">Pseudomassariella vexata</name>
    <dbReference type="NCBI Taxonomy" id="1141098"/>
    <lineage>
        <taxon>Eukaryota</taxon>
        <taxon>Fungi</taxon>
        <taxon>Dikarya</taxon>
        <taxon>Ascomycota</taxon>
        <taxon>Pezizomycotina</taxon>
        <taxon>Sordariomycetes</taxon>
        <taxon>Xylariomycetidae</taxon>
        <taxon>Amphisphaeriales</taxon>
        <taxon>Pseudomassariaceae</taxon>
        <taxon>Pseudomassariella</taxon>
    </lineage>
</organism>
<accession>A0A1Y2DEA6</accession>